<dbReference type="Pfam" id="PF14232">
    <property type="entry name" value="DUF4334"/>
    <property type="match status" value="1"/>
</dbReference>
<dbReference type="Gene3D" id="2.40.128.580">
    <property type="entry name" value="GXWXG domain"/>
    <property type="match status" value="1"/>
</dbReference>
<accession>A0AAD6H5R9</accession>
<dbReference type="AlphaFoldDB" id="A0AAD6H5R9"/>
<evidence type="ECO:0000259" key="2">
    <source>
        <dbReference type="Pfam" id="PF14232"/>
    </source>
</evidence>
<dbReference type="RefSeq" id="XP_056754698.1">
    <property type="nucleotide sequence ID" value="XM_056894950.1"/>
</dbReference>
<dbReference type="GeneID" id="81585192"/>
<evidence type="ECO:0000313" key="4">
    <source>
        <dbReference type="Proteomes" id="UP001213799"/>
    </source>
</evidence>
<dbReference type="EMBL" id="JAQJAE010000002">
    <property type="protein sequence ID" value="KAJ5607273.1"/>
    <property type="molecule type" value="Genomic_DNA"/>
</dbReference>
<feature type="domain" description="GXWXG" evidence="1">
    <location>
        <begin position="68"/>
        <end position="122"/>
    </location>
</feature>
<dbReference type="Proteomes" id="UP001213799">
    <property type="component" value="Unassembled WGS sequence"/>
</dbReference>
<feature type="domain" description="DUF4334" evidence="2">
    <location>
        <begin position="133"/>
        <end position="188"/>
    </location>
</feature>
<reference evidence="3" key="2">
    <citation type="submission" date="2023-01" db="EMBL/GenBank/DDBJ databases">
        <authorList>
            <person name="Petersen C."/>
        </authorList>
    </citation>
    <scope>NUCLEOTIDE SEQUENCE</scope>
    <source>
        <strain evidence="3">IBT 12815</strain>
    </source>
</reference>
<gene>
    <name evidence="3" type="ORF">N7537_003892</name>
</gene>
<dbReference type="InterPro" id="IPR025568">
    <property type="entry name" value="DUF4334"/>
</dbReference>
<proteinExistence type="predicted"/>
<comment type="caution">
    <text evidence="3">The sequence shown here is derived from an EMBL/GenBank/DDBJ whole genome shotgun (WGS) entry which is preliminary data.</text>
</comment>
<dbReference type="Pfam" id="PF14231">
    <property type="entry name" value="GXWXG"/>
    <property type="match status" value="1"/>
</dbReference>
<name>A0AAD6H5R9_9EURO</name>
<sequence length="188" mass="21651">MEVTHIQWPESEDSTSLSKTARLYLSQPHKMTIQFPSVSFDCFQPSPAKKFVSLTKNPGVTDGKISTVFHELKPLQPDDLIGEWDGYILTTGHPFEEELDTINWFGNTFYSTEDVAPLIVARNGERVPFEDWGRASLREIKYHGVLSTTLVYDKRPMMVHYRAVKHNMVAGCIESKEWQGKVYFYLTR</sequence>
<dbReference type="InterPro" id="IPR025951">
    <property type="entry name" value="GXWXG_dom"/>
</dbReference>
<evidence type="ECO:0000313" key="3">
    <source>
        <dbReference type="EMBL" id="KAJ5607273.1"/>
    </source>
</evidence>
<keyword evidence="4" id="KW-1185">Reference proteome</keyword>
<reference evidence="3" key="1">
    <citation type="journal article" date="2023" name="IMA Fungus">
        <title>Comparative genomic study of the Penicillium genus elucidates a diverse pangenome and 15 lateral gene transfer events.</title>
        <authorList>
            <person name="Petersen C."/>
            <person name="Sorensen T."/>
            <person name="Nielsen M.R."/>
            <person name="Sondergaard T.E."/>
            <person name="Sorensen J.L."/>
            <person name="Fitzpatrick D.A."/>
            <person name="Frisvad J.C."/>
            <person name="Nielsen K.L."/>
        </authorList>
    </citation>
    <scope>NUCLEOTIDE SEQUENCE</scope>
    <source>
        <strain evidence="3">IBT 12815</strain>
    </source>
</reference>
<evidence type="ECO:0008006" key="5">
    <source>
        <dbReference type="Google" id="ProtNLM"/>
    </source>
</evidence>
<protein>
    <recommendedName>
        <fullName evidence="5">GXWXG domain-containing protein</fullName>
    </recommendedName>
</protein>
<evidence type="ECO:0000259" key="1">
    <source>
        <dbReference type="Pfam" id="PF14231"/>
    </source>
</evidence>
<organism evidence="3 4">
    <name type="scientific">Penicillium hordei</name>
    <dbReference type="NCBI Taxonomy" id="40994"/>
    <lineage>
        <taxon>Eukaryota</taxon>
        <taxon>Fungi</taxon>
        <taxon>Dikarya</taxon>
        <taxon>Ascomycota</taxon>
        <taxon>Pezizomycotina</taxon>
        <taxon>Eurotiomycetes</taxon>
        <taxon>Eurotiomycetidae</taxon>
        <taxon>Eurotiales</taxon>
        <taxon>Aspergillaceae</taxon>
        <taxon>Penicillium</taxon>
    </lineage>
</organism>